<accession>A0AAV6VWL8</accession>
<organism evidence="14 15">
    <name type="scientific">Oedothorax gibbosus</name>
    <dbReference type="NCBI Taxonomy" id="931172"/>
    <lineage>
        <taxon>Eukaryota</taxon>
        <taxon>Metazoa</taxon>
        <taxon>Ecdysozoa</taxon>
        <taxon>Arthropoda</taxon>
        <taxon>Chelicerata</taxon>
        <taxon>Arachnida</taxon>
        <taxon>Araneae</taxon>
        <taxon>Araneomorphae</taxon>
        <taxon>Entelegynae</taxon>
        <taxon>Araneoidea</taxon>
        <taxon>Linyphiidae</taxon>
        <taxon>Erigoninae</taxon>
        <taxon>Oedothorax</taxon>
    </lineage>
</organism>
<keyword evidence="6 13" id="KW-1133">Transmembrane helix</keyword>
<reference evidence="14 15" key="1">
    <citation type="journal article" date="2022" name="Nat. Ecol. Evol.">
        <title>A masculinizing supergene underlies an exaggerated male reproductive morph in a spider.</title>
        <authorList>
            <person name="Hendrickx F."/>
            <person name="De Corte Z."/>
            <person name="Sonet G."/>
            <person name="Van Belleghem S.M."/>
            <person name="Kostlbacher S."/>
            <person name="Vangestel C."/>
        </authorList>
    </citation>
    <scope>NUCLEOTIDE SEQUENCE [LARGE SCALE GENOMIC DNA]</scope>
    <source>
        <strain evidence="14">W744_W776</strain>
    </source>
</reference>
<keyword evidence="4 12" id="KW-0894">Sodium channel</keyword>
<keyword evidence="5 12" id="KW-0812">Transmembrane</keyword>
<evidence type="ECO:0000256" key="9">
    <source>
        <dbReference type="ARBA" id="ARBA00023136"/>
    </source>
</evidence>
<feature type="transmembrane region" description="Helical" evidence="13">
    <location>
        <begin position="39"/>
        <end position="63"/>
    </location>
</feature>
<protein>
    <submittedName>
        <fullName evidence="14">Uncharacterized protein</fullName>
    </submittedName>
</protein>
<evidence type="ECO:0000256" key="10">
    <source>
        <dbReference type="ARBA" id="ARBA00023201"/>
    </source>
</evidence>
<dbReference type="Proteomes" id="UP000827092">
    <property type="component" value="Unassembled WGS sequence"/>
</dbReference>
<evidence type="ECO:0000256" key="13">
    <source>
        <dbReference type="SAM" id="Phobius"/>
    </source>
</evidence>
<evidence type="ECO:0000256" key="7">
    <source>
        <dbReference type="ARBA" id="ARBA00023053"/>
    </source>
</evidence>
<keyword evidence="11 12" id="KW-0407">Ion channel</keyword>
<evidence type="ECO:0000256" key="3">
    <source>
        <dbReference type="ARBA" id="ARBA00022448"/>
    </source>
</evidence>
<comment type="subcellular location">
    <subcellularLocation>
        <location evidence="1">Membrane</location>
        <topology evidence="1">Multi-pass membrane protein</topology>
    </subcellularLocation>
</comment>
<dbReference type="GO" id="GO:0005886">
    <property type="term" value="C:plasma membrane"/>
    <property type="evidence" value="ECO:0007669"/>
    <property type="project" value="TreeGrafter"/>
</dbReference>
<keyword evidence="15" id="KW-1185">Reference proteome</keyword>
<evidence type="ECO:0000313" key="14">
    <source>
        <dbReference type="EMBL" id="KAG8201004.1"/>
    </source>
</evidence>
<dbReference type="PANTHER" id="PTHR11690:SF248">
    <property type="entry name" value="PICKPOCKET 17, ISOFORM A"/>
    <property type="match status" value="1"/>
</dbReference>
<evidence type="ECO:0000256" key="1">
    <source>
        <dbReference type="ARBA" id="ARBA00004141"/>
    </source>
</evidence>
<dbReference type="GO" id="GO:0015280">
    <property type="term" value="F:ligand-gated sodium channel activity"/>
    <property type="evidence" value="ECO:0007669"/>
    <property type="project" value="TreeGrafter"/>
</dbReference>
<dbReference type="InterPro" id="IPR001873">
    <property type="entry name" value="ENaC"/>
</dbReference>
<evidence type="ECO:0000256" key="4">
    <source>
        <dbReference type="ARBA" id="ARBA00022461"/>
    </source>
</evidence>
<dbReference type="EMBL" id="JAFNEN010000010">
    <property type="protein sequence ID" value="KAG8201004.1"/>
    <property type="molecule type" value="Genomic_DNA"/>
</dbReference>
<gene>
    <name evidence="14" type="ORF">JTE90_021466</name>
</gene>
<evidence type="ECO:0000256" key="2">
    <source>
        <dbReference type="ARBA" id="ARBA00007193"/>
    </source>
</evidence>
<sequence length="355" mass="40775">MGKYRSFKAYARAIFKASLITSFPEIASTKSPIKMIVKIVVFIICTIGFSYQTLSFVGMYLAYPTVVNVKISYPFIVEQPGITICNSNRIRRKYFCANQESACAELLPPTFCDLFPKYCPEGDASIADPVVPYFFAVTTPIYVWEETKLSSHNTTMFVKCTKSFGNDESYCKLPYQSVPSVTLDGYQNYCFTVESQWGNKSAQPDKFINYFNLQLQMDTQLDDYMMYKNPVRIHVVLHDRKERVNTYVSGFTLEGGVRYVAHVSMVSTQRLPYPYDTNCTHYIDLWRKNNGTGPLSKIMCVEQCKMNKLVNMNSCVDKTVTYPHEEKLCEKEEIKVTEEMLESCYKECGSACKYE</sequence>
<keyword evidence="8 12" id="KW-0406">Ion transport</keyword>
<dbReference type="PANTHER" id="PTHR11690">
    <property type="entry name" value="AMILORIDE-SENSITIVE SODIUM CHANNEL-RELATED"/>
    <property type="match status" value="1"/>
</dbReference>
<evidence type="ECO:0000256" key="6">
    <source>
        <dbReference type="ARBA" id="ARBA00022989"/>
    </source>
</evidence>
<evidence type="ECO:0000313" key="15">
    <source>
        <dbReference type="Proteomes" id="UP000827092"/>
    </source>
</evidence>
<evidence type="ECO:0000256" key="8">
    <source>
        <dbReference type="ARBA" id="ARBA00023065"/>
    </source>
</evidence>
<evidence type="ECO:0000256" key="11">
    <source>
        <dbReference type="ARBA" id="ARBA00023303"/>
    </source>
</evidence>
<proteinExistence type="inferred from homology"/>
<name>A0AAV6VWL8_9ARAC</name>
<evidence type="ECO:0000256" key="12">
    <source>
        <dbReference type="RuleBase" id="RU000679"/>
    </source>
</evidence>
<dbReference type="AlphaFoldDB" id="A0AAV6VWL8"/>
<keyword evidence="9 13" id="KW-0472">Membrane</keyword>
<keyword evidence="3 12" id="KW-0813">Transport</keyword>
<comment type="caution">
    <text evidence="14">The sequence shown here is derived from an EMBL/GenBank/DDBJ whole genome shotgun (WGS) entry which is preliminary data.</text>
</comment>
<evidence type="ECO:0000256" key="5">
    <source>
        <dbReference type="ARBA" id="ARBA00022692"/>
    </source>
</evidence>
<comment type="similarity">
    <text evidence="2 12">Belongs to the amiloride-sensitive sodium channel (TC 1.A.6) family.</text>
</comment>
<dbReference type="Pfam" id="PF00858">
    <property type="entry name" value="ASC"/>
    <property type="match status" value="1"/>
</dbReference>
<keyword evidence="10 12" id="KW-0739">Sodium transport</keyword>
<keyword evidence="7" id="KW-0915">Sodium</keyword>